<comment type="caution">
    <text evidence="1">The sequence shown here is derived from an EMBL/GenBank/DDBJ whole genome shotgun (WGS) entry which is preliminary data.</text>
</comment>
<sequence>MADSVLPRKMFDSEPVLLRTLKRDSETLQQTSSHFLDIYQRFRIHMAHENHKTDLKGTKILIVDPSSAGPQLPGVTYYSIEATHSGMCKFDGPSAPGYRTVSTALREWVADSPRVIPIRWEAEEEERVLRAAAEDAVRARLSRRPLRVSCDDAEDGSDGQLVPLHQASLVETAQSTLASAPLPLLPGSPPARDEHEPLFIRPDMFRPNSFFVGREDELRGLHDMLMDSKRRSEGTSAVLIQCLPGGGKTHVARQYVFQHREDYPGGVYWVRAKSRPELEYGFLRIARSEICRGLVDAGDEEALRDSKTMVQRVRRRLSARSDWLMVLDGVQFDTPGLHEFIPDAKNTSLIYTSTERAVTGNFRFDNPQVMELGLLTGPQAQDLLLTEMEKKRPWSADDQAMALELVQLMGRLPLMVHVAAQHMKATRVPLARYLKSYRARPKAGGLPAYRAVRDQLENRGHTASLNLMSLLVFFDQHLPVEILTLGLPALDKVTPVKTYDARQCKSSIDNTLKILIAFALVGRSESDDLSPTSSRSSKRSFDKQADHLDLLRVHSVVQAFFIDTLHDARQLDFWLGRATAVWCRSYDEADRRIQEGPRVGLPDDYRRFAIHGQKLSQNLARFERRAARSARWIRLGTETWRR</sequence>
<dbReference type="Gene3D" id="3.40.50.300">
    <property type="entry name" value="P-loop containing nucleotide triphosphate hydrolases"/>
    <property type="match status" value="1"/>
</dbReference>
<gene>
    <name evidence="1" type="ORF">BT67DRAFT_451734</name>
</gene>
<evidence type="ECO:0000313" key="2">
    <source>
        <dbReference type="Proteomes" id="UP001304895"/>
    </source>
</evidence>
<organism evidence="1 2">
    <name type="scientific">Trichocladium antarcticum</name>
    <dbReference type="NCBI Taxonomy" id="1450529"/>
    <lineage>
        <taxon>Eukaryota</taxon>
        <taxon>Fungi</taxon>
        <taxon>Dikarya</taxon>
        <taxon>Ascomycota</taxon>
        <taxon>Pezizomycotina</taxon>
        <taxon>Sordariomycetes</taxon>
        <taxon>Sordariomycetidae</taxon>
        <taxon>Sordariales</taxon>
        <taxon>Chaetomiaceae</taxon>
        <taxon>Trichocladium</taxon>
    </lineage>
</organism>
<protein>
    <recommendedName>
        <fullName evidence="3">NB-ARC domain-containing protein</fullName>
    </recommendedName>
</protein>
<name>A0AAN6UF57_9PEZI</name>
<accession>A0AAN6UF57</accession>
<dbReference type="PANTHER" id="PTHR48187:SF2">
    <property type="entry name" value="LD21810P"/>
    <property type="match status" value="1"/>
</dbReference>
<dbReference type="PANTHER" id="PTHR48187">
    <property type="entry name" value="LD21810P"/>
    <property type="match status" value="1"/>
</dbReference>
<evidence type="ECO:0000313" key="1">
    <source>
        <dbReference type="EMBL" id="KAK4131486.1"/>
    </source>
</evidence>
<dbReference type="AlphaFoldDB" id="A0AAN6UF57"/>
<evidence type="ECO:0008006" key="3">
    <source>
        <dbReference type="Google" id="ProtNLM"/>
    </source>
</evidence>
<keyword evidence="2" id="KW-1185">Reference proteome</keyword>
<proteinExistence type="predicted"/>
<dbReference type="EMBL" id="MU853424">
    <property type="protein sequence ID" value="KAK4131486.1"/>
    <property type="molecule type" value="Genomic_DNA"/>
</dbReference>
<reference evidence="1" key="2">
    <citation type="submission" date="2023-05" db="EMBL/GenBank/DDBJ databases">
        <authorList>
            <consortium name="Lawrence Berkeley National Laboratory"/>
            <person name="Steindorff A."/>
            <person name="Hensen N."/>
            <person name="Bonometti L."/>
            <person name="Westerberg I."/>
            <person name="Brannstrom I.O."/>
            <person name="Guillou S."/>
            <person name="Cros-Aarteil S."/>
            <person name="Calhoun S."/>
            <person name="Haridas S."/>
            <person name="Kuo A."/>
            <person name="Mondo S."/>
            <person name="Pangilinan J."/>
            <person name="Riley R."/>
            <person name="Labutti K."/>
            <person name="Andreopoulos B."/>
            <person name="Lipzen A."/>
            <person name="Chen C."/>
            <person name="Yanf M."/>
            <person name="Daum C."/>
            <person name="Ng V."/>
            <person name="Clum A."/>
            <person name="Ohm R."/>
            <person name="Martin F."/>
            <person name="Silar P."/>
            <person name="Natvig D."/>
            <person name="Lalanne C."/>
            <person name="Gautier V."/>
            <person name="Ament-Velasquez S.L."/>
            <person name="Kruys A."/>
            <person name="Hutchinson M.I."/>
            <person name="Powell A.J."/>
            <person name="Barry K."/>
            <person name="Miller A.N."/>
            <person name="Grigoriev I.V."/>
            <person name="Debuchy R."/>
            <person name="Gladieux P."/>
            <person name="Thoren M.H."/>
            <person name="Johannesson H."/>
        </authorList>
    </citation>
    <scope>NUCLEOTIDE SEQUENCE</scope>
    <source>
        <strain evidence="1">CBS 123565</strain>
    </source>
</reference>
<dbReference type="InterPro" id="IPR027417">
    <property type="entry name" value="P-loop_NTPase"/>
</dbReference>
<dbReference type="SUPFAM" id="SSF52540">
    <property type="entry name" value="P-loop containing nucleoside triphosphate hydrolases"/>
    <property type="match status" value="1"/>
</dbReference>
<dbReference type="Proteomes" id="UP001304895">
    <property type="component" value="Unassembled WGS sequence"/>
</dbReference>
<reference evidence="1" key="1">
    <citation type="journal article" date="2023" name="Mol. Phylogenet. Evol.">
        <title>Genome-scale phylogeny and comparative genomics of the fungal order Sordariales.</title>
        <authorList>
            <person name="Hensen N."/>
            <person name="Bonometti L."/>
            <person name="Westerberg I."/>
            <person name="Brannstrom I.O."/>
            <person name="Guillou S."/>
            <person name="Cros-Aarteil S."/>
            <person name="Calhoun S."/>
            <person name="Haridas S."/>
            <person name="Kuo A."/>
            <person name="Mondo S."/>
            <person name="Pangilinan J."/>
            <person name="Riley R."/>
            <person name="LaButti K."/>
            <person name="Andreopoulos B."/>
            <person name="Lipzen A."/>
            <person name="Chen C."/>
            <person name="Yan M."/>
            <person name="Daum C."/>
            <person name="Ng V."/>
            <person name="Clum A."/>
            <person name="Steindorff A."/>
            <person name="Ohm R.A."/>
            <person name="Martin F."/>
            <person name="Silar P."/>
            <person name="Natvig D.O."/>
            <person name="Lalanne C."/>
            <person name="Gautier V."/>
            <person name="Ament-Velasquez S.L."/>
            <person name="Kruys A."/>
            <person name="Hutchinson M.I."/>
            <person name="Powell A.J."/>
            <person name="Barry K."/>
            <person name="Miller A.N."/>
            <person name="Grigoriev I.V."/>
            <person name="Debuchy R."/>
            <person name="Gladieux P."/>
            <person name="Hiltunen Thoren M."/>
            <person name="Johannesson H."/>
        </authorList>
    </citation>
    <scope>NUCLEOTIDE SEQUENCE</scope>
    <source>
        <strain evidence="1">CBS 123565</strain>
    </source>
</reference>